<evidence type="ECO:0000259" key="2">
    <source>
        <dbReference type="PROSITE" id="PS50805"/>
    </source>
</evidence>
<feature type="domain" description="KRAB" evidence="2">
    <location>
        <begin position="27"/>
        <end position="104"/>
    </location>
</feature>
<dbReference type="PANTHER" id="PTHR23232">
    <property type="entry name" value="KRAB DOMAIN C2H2 ZINC FINGER"/>
    <property type="match status" value="1"/>
</dbReference>
<gene>
    <name evidence="4" type="primary">LOC102536505</name>
</gene>
<evidence type="ECO:0000313" key="4">
    <source>
        <dbReference type="RefSeq" id="XP_072824646.1"/>
    </source>
</evidence>
<dbReference type="GeneID" id="102536505"/>
<keyword evidence="3" id="KW-1185">Reference proteome</keyword>
<sequence length="209" mass="23457">MLSEDEAQNRRKRTEKKSEMAISQEGLTFKDVAIEFSQEEWECLDPAQRALYRDVMLETFRNLLSLDKETWMGPENSHPRKWLNLDLNPCCLAAKGSLAFEDVAREFAPEEWECLDTAQRALYRDMMSETCRNLLPLGLTSKDSPFLKEKSRRGRAEKGVRNGCFSGAVDLCGRGHHVLPGGVGVPGRSSEGLVRGRDVGDLQEPALPG</sequence>
<feature type="region of interest" description="Disordered" evidence="1">
    <location>
        <begin position="183"/>
        <end position="209"/>
    </location>
</feature>
<dbReference type="PROSITE" id="PS50805">
    <property type="entry name" value="KRAB"/>
    <property type="match status" value="2"/>
</dbReference>
<dbReference type="InterPro" id="IPR036051">
    <property type="entry name" value="KRAB_dom_sf"/>
</dbReference>
<dbReference type="CDD" id="cd07765">
    <property type="entry name" value="KRAB_A-box"/>
    <property type="match status" value="2"/>
</dbReference>
<dbReference type="RefSeq" id="XP_072824646.1">
    <property type="nucleotide sequence ID" value="XM_072968545.1"/>
</dbReference>
<proteinExistence type="predicted"/>
<dbReference type="SMART" id="SM00349">
    <property type="entry name" value="KRAB"/>
    <property type="match status" value="2"/>
</dbReference>
<dbReference type="Pfam" id="PF01352">
    <property type="entry name" value="KRAB"/>
    <property type="match status" value="2"/>
</dbReference>
<dbReference type="SUPFAM" id="SSF109640">
    <property type="entry name" value="KRAB domain (Kruppel-associated box)"/>
    <property type="match status" value="2"/>
</dbReference>
<dbReference type="PANTHER" id="PTHR23232:SF158">
    <property type="entry name" value="KRAB DOMAIN-CONTAINING PROTEIN 5"/>
    <property type="match status" value="1"/>
</dbReference>
<organism evidence="3 4">
    <name type="scientific">Vicugna pacos</name>
    <name type="common">Alpaca</name>
    <name type="synonym">Lama pacos</name>
    <dbReference type="NCBI Taxonomy" id="30538"/>
    <lineage>
        <taxon>Eukaryota</taxon>
        <taxon>Metazoa</taxon>
        <taxon>Chordata</taxon>
        <taxon>Craniata</taxon>
        <taxon>Vertebrata</taxon>
        <taxon>Euteleostomi</taxon>
        <taxon>Mammalia</taxon>
        <taxon>Eutheria</taxon>
        <taxon>Laurasiatheria</taxon>
        <taxon>Artiodactyla</taxon>
        <taxon>Tylopoda</taxon>
        <taxon>Camelidae</taxon>
        <taxon>Vicugna</taxon>
    </lineage>
</organism>
<name>A0ABM5DUR6_VICPA</name>
<dbReference type="Proteomes" id="UP001652581">
    <property type="component" value="Chromosome 9"/>
</dbReference>
<feature type="domain" description="KRAB" evidence="2">
    <location>
        <begin position="98"/>
        <end position="170"/>
    </location>
</feature>
<evidence type="ECO:0000256" key="1">
    <source>
        <dbReference type="SAM" id="MobiDB-lite"/>
    </source>
</evidence>
<dbReference type="Gene3D" id="6.10.140.140">
    <property type="match status" value="2"/>
</dbReference>
<dbReference type="InterPro" id="IPR001909">
    <property type="entry name" value="KRAB"/>
</dbReference>
<evidence type="ECO:0000313" key="3">
    <source>
        <dbReference type="Proteomes" id="UP001652581"/>
    </source>
</evidence>
<reference evidence="4" key="1">
    <citation type="submission" date="2025-08" db="UniProtKB">
        <authorList>
            <consortium name="RefSeq"/>
        </authorList>
    </citation>
    <scope>IDENTIFICATION</scope>
</reference>
<dbReference type="InterPro" id="IPR050169">
    <property type="entry name" value="Krueppel_C2H2_ZnF"/>
</dbReference>
<protein>
    <submittedName>
        <fullName evidence="4">Zinc finger protein 568-like</fullName>
    </submittedName>
</protein>
<accession>A0ABM5DUR6</accession>